<dbReference type="PANTHER" id="PTHR24559:SF427">
    <property type="entry name" value="RNA-DIRECTED DNA POLYMERASE"/>
    <property type="match status" value="1"/>
</dbReference>
<proteinExistence type="predicted"/>
<keyword evidence="3" id="KW-1185">Reference proteome</keyword>
<keyword evidence="2" id="KW-0695">RNA-directed DNA polymerase</keyword>
<evidence type="ECO:0000259" key="1">
    <source>
        <dbReference type="PROSITE" id="PS50878"/>
    </source>
</evidence>
<dbReference type="EMBL" id="BQNB010013627">
    <property type="protein sequence ID" value="GJT18311.1"/>
    <property type="molecule type" value="Genomic_DNA"/>
</dbReference>
<dbReference type="InterPro" id="IPR043128">
    <property type="entry name" value="Rev_trsase/Diguanyl_cyclase"/>
</dbReference>
<dbReference type="GO" id="GO:0003964">
    <property type="term" value="F:RNA-directed DNA polymerase activity"/>
    <property type="evidence" value="ECO:0007669"/>
    <property type="project" value="UniProtKB-KW"/>
</dbReference>
<accession>A0ABQ5BU63</accession>
<reference evidence="2" key="2">
    <citation type="submission" date="2022-01" db="EMBL/GenBank/DDBJ databases">
        <authorList>
            <person name="Yamashiro T."/>
            <person name="Shiraishi A."/>
            <person name="Satake H."/>
            <person name="Nakayama K."/>
        </authorList>
    </citation>
    <scope>NUCLEOTIDE SEQUENCE</scope>
</reference>
<dbReference type="SUPFAM" id="SSF56672">
    <property type="entry name" value="DNA/RNA polymerases"/>
    <property type="match status" value="1"/>
</dbReference>
<dbReference type="Gene3D" id="3.30.70.270">
    <property type="match status" value="1"/>
</dbReference>
<dbReference type="InterPro" id="IPR053134">
    <property type="entry name" value="RNA-dir_DNA_polymerase"/>
</dbReference>
<organism evidence="2 3">
    <name type="scientific">Tanacetum coccineum</name>
    <dbReference type="NCBI Taxonomy" id="301880"/>
    <lineage>
        <taxon>Eukaryota</taxon>
        <taxon>Viridiplantae</taxon>
        <taxon>Streptophyta</taxon>
        <taxon>Embryophyta</taxon>
        <taxon>Tracheophyta</taxon>
        <taxon>Spermatophyta</taxon>
        <taxon>Magnoliopsida</taxon>
        <taxon>eudicotyledons</taxon>
        <taxon>Gunneridae</taxon>
        <taxon>Pentapetalae</taxon>
        <taxon>asterids</taxon>
        <taxon>campanulids</taxon>
        <taxon>Asterales</taxon>
        <taxon>Asteraceae</taxon>
        <taxon>Asteroideae</taxon>
        <taxon>Anthemideae</taxon>
        <taxon>Anthemidinae</taxon>
        <taxon>Tanacetum</taxon>
    </lineage>
</organism>
<dbReference type="PANTHER" id="PTHR24559">
    <property type="entry name" value="TRANSPOSON TY3-I GAG-POL POLYPROTEIN"/>
    <property type="match status" value="1"/>
</dbReference>
<dbReference type="InterPro" id="IPR000477">
    <property type="entry name" value="RT_dom"/>
</dbReference>
<evidence type="ECO:0000313" key="3">
    <source>
        <dbReference type="Proteomes" id="UP001151760"/>
    </source>
</evidence>
<evidence type="ECO:0000313" key="2">
    <source>
        <dbReference type="EMBL" id="GJT18311.1"/>
    </source>
</evidence>
<comment type="caution">
    <text evidence="2">The sequence shown here is derived from an EMBL/GenBank/DDBJ whole genome shotgun (WGS) entry which is preliminary data.</text>
</comment>
<protein>
    <submittedName>
        <fullName evidence="2">Reverse transcriptase domain-containing protein</fullName>
    </submittedName>
</protein>
<gene>
    <name evidence="2" type="ORF">Tco_0877017</name>
</gene>
<dbReference type="InterPro" id="IPR043502">
    <property type="entry name" value="DNA/RNA_pol_sf"/>
</dbReference>
<dbReference type="PROSITE" id="PS50878">
    <property type="entry name" value="RT_POL"/>
    <property type="match status" value="1"/>
</dbReference>
<keyword evidence="2" id="KW-0808">Transferase</keyword>
<dbReference type="CDD" id="cd01647">
    <property type="entry name" value="RT_LTR"/>
    <property type="match status" value="1"/>
</dbReference>
<keyword evidence="2" id="KW-0548">Nucleotidyltransferase</keyword>
<name>A0ABQ5BU63_9ASTR</name>
<dbReference type="Pfam" id="PF00078">
    <property type="entry name" value="RVT_1"/>
    <property type="match status" value="1"/>
</dbReference>
<sequence>MSFGLTNAPAVFMDLMNRVCRPYLDKFVIVFIDDILIYSRTKEEHEMHLGLILELLKKEKLYVKFFKFEFWLQEVQFLGLVINGDGLHVESSKIEVVKNWKAPRTPSKSSIKDKILAAQNEAFEAVNAPAEMLQGLDDQMEE</sequence>
<feature type="domain" description="Reverse transcriptase" evidence="1">
    <location>
        <begin position="1"/>
        <end position="82"/>
    </location>
</feature>
<dbReference type="Proteomes" id="UP001151760">
    <property type="component" value="Unassembled WGS sequence"/>
</dbReference>
<reference evidence="2" key="1">
    <citation type="journal article" date="2022" name="Int. J. Mol. Sci.">
        <title>Draft Genome of Tanacetum Coccineum: Genomic Comparison of Closely Related Tanacetum-Family Plants.</title>
        <authorList>
            <person name="Yamashiro T."/>
            <person name="Shiraishi A."/>
            <person name="Nakayama K."/>
            <person name="Satake H."/>
        </authorList>
    </citation>
    <scope>NUCLEOTIDE SEQUENCE</scope>
</reference>